<dbReference type="AlphaFoldDB" id="Q47ZK1"/>
<keyword evidence="7" id="KW-0479">Metal-binding</keyword>
<evidence type="ECO:0000313" key="15">
    <source>
        <dbReference type="EMBL" id="AAZ25418.1"/>
    </source>
</evidence>
<comment type="subcellular location">
    <subcellularLocation>
        <location evidence="2">Cell membrane</location>
        <topology evidence="2">Multi-pass membrane protein</topology>
    </subcellularLocation>
</comment>
<evidence type="ECO:0000256" key="7">
    <source>
        <dbReference type="ARBA" id="ARBA00022723"/>
    </source>
</evidence>
<feature type="domain" description="Cytochrome b561 bacterial/Ni-hydrogenase" evidence="14">
    <location>
        <begin position="11"/>
        <end position="165"/>
    </location>
</feature>
<comment type="cofactor">
    <cofactor evidence="1">
        <name>heme b</name>
        <dbReference type="ChEBI" id="CHEBI:60344"/>
    </cofactor>
</comment>
<dbReference type="Pfam" id="PF01292">
    <property type="entry name" value="Ni_hydr_CYTB"/>
    <property type="match status" value="1"/>
</dbReference>
<dbReference type="GO" id="GO:0046872">
    <property type="term" value="F:metal ion binding"/>
    <property type="evidence" value="ECO:0007669"/>
    <property type="project" value="UniProtKB-KW"/>
</dbReference>
<dbReference type="STRING" id="167879.CPS_3071"/>
<keyword evidence="8" id="KW-0249">Electron transport</keyword>
<evidence type="ECO:0000256" key="13">
    <source>
        <dbReference type="SAM" id="Phobius"/>
    </source>
</evidence>
<feature type="transmembrane region" description="Helical" evidence="13">
    <location>
        <begin position="146"/>
        <end position="165"/>
    </location>
</feature>
<keyword evidence="4" id="KW-1003">Cell membrane</keyword>
<evidence type="ECO:0000256" key="9">
    <source>
        <dbReference type="ARBA" id="ARBA00022989"/>
    </source>
</evidence>
<dbReference type="HOGENOM" id="CLU_121451_0_0_6"/>
<dbReference type="KEGG" id="cps:CPS_3071"/>
<evidence type="ECO:0000256" key="11">
    <source>
        <dbReference type="ARBA" id="ARBA00023136"/>
    </source>
</evidence>
<feature type="transmembrane region" description="Helical" evidence="13">
    <location>
        <begin position="78"/>
        <end position="97"/>
    </location>
</feature>
<dbReference type="PANTHER" id="PTHR30529:SF1">
    <property type="entry name" value="CYTOCHROME B561 HOMOLOG 2"/>
    <property type="match status" value="1"/>
</dbReference>
<evidence type="ECO:0000259" key="14">
    <source>
        <dbReference type="Pfam" id="PF01292"/>
    </source>
</evidence>
<evidence type="ECO:0000256" key="8">
    <source>
        <dbReference type="ARBA" id="ARBA00022982"/>
    </source>
</evidence>
<dbReference type="EMBL" id="CP000083">
    <property type="protein sequence ID" value="AAZ25418.1"/>
    <property type="molecule type" value="Genomic_DNA"/>
</dbReference>
<keyword evidence="6 13" id="KW-0812">Transmembrane</keyword>
<evidence type="ECO:0000256" key="5">
    <source>
        <dbReference type="ARBA" id="ARBA00022617"/>
    </source>
</evidence>
<dbReference type="GO" id="GO:0005886">
    <property type="term" value="C:plasma membrane"/>
    <property type="evidence" value="ECO:0007669"/>
    <property type="project" value="UniProtKB-SubCell"/>
</dbReference>
<dbReference type="InterPro" id="IPR016174">
    <property type="entry name" value="Di-haem_cyt_TM"/>
</dbReference>
<evidence type="ECO:0000313" key="16">
    <source>
        <dbReference type="Proteomes" id="UP000000547"/>
    </source>
</evidence>
<keyword evidence="3" id="KW-0813">Transport</keyword>
<name>Q47ZK1_COLP3</name>
<evidence type="ECO:0000256" key="3">
    <source>
        <dbReference type="ARBA" id="ARBA00022448"/>
    </source>
</evidence>
<protein>
    <recommendedName>
        <fullName evidence="14">Cytochrome b561 bacterial/Ni-hydrogenase domain-containing protein</fullName>
    </recommendedName>
</protein>
<keyword evidence="5" id="KW-0349">Heme</keyword>
<dbReference type="SUPFAM" id="SSF81342">
    <property type="entry name" value="Transmembrane di-heme cytochromes"/>
    <property type="match status" value="1"/>
</dbReference>
<gene>
    <name evidence="15" type="ordered locus">CPS_3071</name>
</gene>
<evidence type="ECO:0000256" key="1">
    <source>
        <dbReference type="ARBA" id="ARBA00001970"/>
    </source>
</evidence>
<dbReference type="GO" id="GO:0020037">
    <property type="term" value="F:heme binding"/>
    <property type="evidence" value="ECO:0007669"/>
    <property type="project" value="TreeGrafter"/>
</dbReference>
<keyword evidence="10" id="KW-0408">Iron</keyword>
<proteinExistence type="inferred from homology"/>
<comment type="similarity">
    <text evidence="12">Belongs to the cytochrome b561 family.</text>
</comment>
<dbReference type="GO" id="GO:0022904">
    <property type="term" value="P:respiratory electron transport chain"/>
    <property type="evidence" value="ECO:0007669"/>
    <property type="project" value="InterPro"/>
</dbReference>
<keyword evidence="9 13" id="KW-1133">Transmembrane helix</keyword>
<dbReference type="InterPro" id="IPR011577">
    <property type="entry name" value="Cyt_b561_bac/Ni-Hgenase"/>
</dbReference>
<keyword evidence="11 13" id="KW-0472">Membrane</keyword>
<sequence length="172" mass="19710">MVSVMMAYSTAYYRYWYTTQTEVANWTLLVIHINVGLLIFILSIVMFTLYYRLSTSKDSAAPVITTTTKTTPARIMHYALYFMLISLPISAYLGTGFDIPVLGAFNLPGFFRFEYIEQTVLQKFDMLMITLIEPFANYHRDIASDILLPLLLIGHIGAAIIHYKLKKIRPCC</sequence>
<dbReference type="Proteomes" id="UP000000547">
    <property type="component" value="Chromosome"/>
</dbReference>
<dbReference type="PANTHER" id="PTHR30529">
    <property type="entry name" value="CYTOCHROME B561"/>
    <property type="match status" value="1"/>
</dbReference>
<reference evidence="15" key="1">
    <citation type="journal article" date="2005" name="Proc. Natl. Acad. Sci. U.S.A.">
        <title>The psychrophilic lifestyle as revealed by the genome sequence of Colwellia psychrerythraea 34H through genomic and proteomic analyses.</title>
        <authorList>
            <person name="Methe B.A."/>
            <person name="Nelson K.E."/>
            <person name="Deming J.W."/>
            <person name="Momen B."/>
            <person name="Melamud E."/>
            <person name="Zhang X."/>
            <person name="Moult J."/>
            <person name="Madupu R."/>
            <person name="Nelson W.C."/>
            <person name="Dodson R.J."/>
            <person name="Brinkac L.M."/>
            <person name="Daugherty S.C."/>
            <person name="Durkin A.S."/>
            <person name="DeBoy R.T."/>
            <person name="Kolonay J.F."/>
            <person name="Sullivan S.A."/>
            <person name="Zhou L."/>
            <person name="Davidsen T.M."/>
            <person name="Wu M."/>
            <person name="Huston A.L."/>
            <person name="Lewis M."/>
            <person name="Weaver B."/>
            <person name="Weidman J.F."/>
            <person name="Khouri H."/>
            <person name="Utterback T.R."/>
            <person name="Feldblyum T.V."/>
            <person name="Fraser C.M."/>
        </authorList>
    </citation>
    <scope>NUCLEOTIDE SEQUENCE [LARGE SCALE GENOMIC DNA]</scope>
    <source>
        <strain evidence="15">34H</strain>
    </source>
</reference>
<accession>Q47ZK1</accession>
<evidence type="ECO:0000256" key="2">
    <source>
        <dbReference type="ARBA" id="ARBA00004651"/>
    </source>
</evidence>
<evidence type="ECO:0000256" key="10">
    <source>
        <dbReference type="ARBA" id="ARBA00023004"/>
    </source>
</evidence>
<organism evidence="15 16">
    <name type="scientific">Colwellia psychrerythraea (strain 34H / ATCC BAA-681)</name>
    <name type="common">Vibrio psychroerythus</name>
    <dbReference type="NCBI Taxonomy" id="167879"/>
    <lineage>
        <taxon>Bacteria</taxon>
        <taxon>Pseudomonadati</taxon>
        <taxon>Pseudomonadota</taxon>
        <taxon>Gammaproteobacteria</taxon>
        <taxon>Alteromonadales</taxon>
        <taxon>Colwelliaceae</taxon>
        <taxon>Colwellia</taxon>
    </lineage>
</organism>
<evidence type="ECO:0000256" key="12">
    <source>
        <dbReference type="ARBA" id="ARBA00037975"/>
    </source>
</evidence>
<feature type="transmembrane region" description="Helical" evidence="13">
    <location>
        <begin position="26"/>
        <end position="51"/>
    </location>
</feature>
<dbReference type="GO" id="GO:0009055">
    <property type="term" value="F:electron transfer activity"/>
    <property type="evidence" value="ECO:0007669"/>
    <property type="project" value="InterPro"/>
</dbReference>
<evidence type="ECO:0000256" key="4">
    <source>
        <dbReference type="ARBA" id="ARBA00022475"/>
    </source>
</evidence>
<evidence type="ECO:0000256" key="6">
    <source>
        <dbReference type="ARBA" id="ARBA00022692"/>
    </source>
</evidence>
<dbReference type="InterPro" id="IPR052168">
    <property type="entry name" value="Cytochrome_b561_oxidase"/>
</dbReference>